<evidence type="ECO:0000256" key="1">
    <source>
        <dbReference type="ARBA" id="ARBA00022737"/>
    </source>
</evidence>
<evidence type="ECO:0000313" key="4">
    <source>
        <dbReference type="EMBL" id="ODM18271.1"/>
    </source>
</evidence>
<proteinExistence type="predicted"/>
<dbReference type="Gene3D" id="1.25.40.20">
    <property type="entry name" value="Ankyrin repeat-containing domain"/>
    <property type="match status" value="3"/>
</dbReference>
<dbReference type="PROSITE" id="PS50088">
    <property type="entry name" value="ANK_REPEAT"/>
    <property type="match status" value="3"/>
</dbReference>
<dbReference type="OrthoDB" id="341259at2759"/>
<sequence length="491" mass="54819">MLMLTLKLHVKTYYDDDDNYFVLHFAHLAKKEIVRLLLENGASVLTMDNVGLRPLHYATGGLLPFFDDHDDLVDSRLRIIKLLLDHGARVLDTNRLGFTAGLASYELTMLEWAAQEGYLNVIQELQSRGREKVFMCGTKDAAICLAAANGHLSCIEPLIAMGAEVSQYPYNHHIQRYSPLMWAARNGNLAMVKLLISKGARTETRSLQSLTALEYAVMNHHVPCVRYILGKSSQAELSTYLNKAARSNHPSFVQLLLDEGADVDVKDEQDGQTVVQYAVLYYNWKCLRILFAYGERHRPDILLHIAIMNGDEGLLRRALHLGANPLENRYAGKTAYHQALILGKRGILRVLLKCCAEDSTSNKTVALFYAAHIGDDEIVRLLLSKGANASSPDKVGFRSLHYAVGAWSKYFDNRNSLIENRLRIIKMLMDRGARASDVNHLGWTALGYAKRWRCAIMADGIGGIAPLPNPRAAKTAQDWASNSRIDGNNGN</sequence>
<dbReference type="AlphaFoldDB" id="A0A1E3BBW6"/>
<organism evidence="4 5">
    <name type="scientific">Aspergillus cristatus</name>
    <name type="common">Chinese Fuzhuan brick tea-fermentation fungus</name>
    <name type="synonym">Eurotium cristatum</name>
    <dbReference type="NCBI Taxonomy" id="573508"/>
    <lineage>
        <taxon>Eukaryota</taxon>
        <taxon>Fungi</taxon>
        <taxon>Dikarya</taxon>
        <taxon>Ascomycota</taxon>
        <taxon>Pezizomycotina</taxon>
        <taxon>Eurotiomycetes</taxon>
        <taxon>Eurotiomycetidae</taxon>
        <taxon>Eurotiales</taxon>
        <taxon>Aspergillaceae</taxon>
        <taxon>Aspergillus</taxon>
        <taxon>Aspergillus subgen. Aspergillus</taxon>
    </lineage>
</organism>
<comment type="caution">
    <text evidence="4">The sequence shown here is derived from an EMBL/GenBank/DDBJ whole genome shotgun (WGS) entry which is preliminary data.</text>
</comment>
<keyword evidence="5" id="KW-1185">Reference proteome</keyword>
<dbReference type="SUPFAM" id="SSF48403">
    <property type="entry name" value="Ankyrin repeat"/>
    <property type="match status" value="2"/>
</dbReference>
<dbReference type="Pfam" id="PF00023">
    <property type="entry name" value="Ank"/>
    <property type="match status" value="1"/>
</dbReference>
<accession>A0A1E3BBW6</accession>
<dbReference type="STRING" id="573508.A0A1E3BBW6"/>
<evidence type="ECO:0000256" key="2">
    <source>
        <dbReference type="ARBA" id="ARBA00023043"/>
    </source>
</evidence>
<dbReference type="PROSITE" id="PS50297">
    <property type="entry name" value="ANK_REP_REGION"/>
    <property type="match status" value="3"/>
</dbReference>
<feature type="repeat" description="ANK" evidence="3">
    <location>
        <begin position="362"/>
        <end position="394"/>
    </location>
</feature>
<keyword evidence="1" id="KW-0677">Repeat</keyword>
<dbReference type="VEuPathDB" id="FungiDB:SI65_06142"/>
<dbReference type="Proteomes" id="UP000094569">
    <property type="component" value="Unassembled WGS sequence"/>
</dbReference>
<dbReference type="Pfam" id="PF12796">
    <property type="entry name" value="Ank_2"/>
    <property type="match status" value="2"/>
</dbReference>
<reference evidence="4 5" key="1">
    <citation type="journal article" date="2016" name="BMC Genomics">
        <title>Comparative genomic and transcriptomic analyses of the Fuzhuan brick tea-fermentation fungus Aspergillus cristatus.</title>
        <authorList>
            <person name="Ge Y."/>
            <person name="Wang Y."/>
            <person name="Liu Y."/>
            <person name="Tan Y."/>
            <person name="Ren X."/>
            <person name="Zhang X."/>
            <person name="Hyde K.D."/>
            <person name="Liu Y."/>
            <person name="Liu Z."/>
        </authorList>
    </citation>
    <scope>NUCLEOTIDE SEQUENCE [LARGE SCALE GENOMIC DNA]</scope>
    <source>
        <strain evidence="4 5">GZAAS20.1005</strain>
    </source>
</reference>
<protein>
    <submittedName>
        <fullName evidence="4">Uncharacterized protein</fullName>
    </submittedName>
</protein>
<dbReference type="InterPro" id="IPR002110">
    <property type="entry name" value="Ankyrin_rpt"/>
</dbReference>
<dbReference type="EMBL" id="JXNT01000006">
    <property type="protein sequence ID" value="ODM18271.1"/>
    <property type="molecule type" value="Genomic_DNA"/>
</dbReference>
<name>A0A1E3BBW6_ASPCR</name>
<dbReference type="PANTHER" id="PTHR24126">
    <property type="entry name" value="ANKYRIN REPEAT, PH AND SEC7 DOMAIN CONTAINING PROTEIN SECG-RELATED"/>
    <property type="match status" value="1"/>
</dbReference>
<feature type="repeat" description="ANK" evidence="3">
    <location>
        <begin position="236"/>
        <end position="268"/>
    </location>
</feature>
<keyword evidence="2 3" id="KW-0040">ANK repeat</keyword>
<gene>
    <name evidence="4" type="ORF">SI65_06142</name>
</gene>
<evidence type="ECO:0000256" key="3">
    <source>
        <dbReference type="PROSITE-ProRule" id="PRU00023"/>
    </source>
</evidence>
<dbReference type="InterPro" id="IPR036770">
    <property type="entry name" value="Ankyrin_rpt-contain_sf"/>
</dbReference>
<dbReference type="SMART" id="SM00248">
    <property type="entry name" value="ANK"/>
    <property type="match status" value="12"/>
</dbReference>
<feature type="repeat" description="ANK" evidence="3">
    <location>
        <begin position="175"/>
        <end position="207"/>
    </location>
</feature>
<evidence type="ECO:0000313" key="5">
    <source>
        <dbReference type="Proteomes" id="UP000094569"/>
    </source>
</evidence>